<sequence>MKQLSLFSILCFFLIGFAAASFFRRNMSQQWDGFHAQRHLRGYDANRRLILSYLPSNVTAQKGLFYNVSVSTQQKCDCKDQFQLNDLTVSEPPLMLCYKNVQTKQKRIHGQVIPRFAMFPTQTLLS</sequence>
<name>A0ABC8KD48_ERUVS</name>
<dbReference type="Proteomes" id="UP001642260">
    <property type="component" value="Unassembled WGS sequence"/>
</dbReference>
<dbReference type="EMBL" id="CAKOAT010182821">
    <property type="protein sequence ID" value="CAH8353503.1"/>
    <property type="molecule type" value="Genomic_DNA"/>
</dbReference>
<gene>
    <name evidence="2" type="ORF">ERUC_LOCUS19258</name>
</gene>
<dbReference type="PANTHER" id="PTHR39708">
    <property type="entry name" value="OS07G0483400 PROTEIN"/>
    <property type="match status" value="1"/>
</dbReference>
<feature type="signal peptide" evidence="1">
    <location>
        <begin position="1"/>
        <end position="20"/>
    </location>
</feature>
<proteinExistence type="predicted"/>
<keyword evidence="3" id="KW-1185">Reference proteome</keyword>
<comment type="caution">
    <text evidence="2">The sequence shown here is derived from an EMBL/GenBank/DDBJ whole genome shotgun (WGS) entry which is preliminary data.</text>
</comment>
<evidence type="ECO:0000313" key="3">
    <source>
        <dbReference type="Proteomes" id="UP001642260"/>
    </source>
</evidence>
<reference evidence="2 3" key="1">
    <citation type="submission" date="2022-03" db="EMBL/GenBank/DDBJ databases">
        <authorList>
            <person name="Macdonald S."/>
            <person name="Ahmed S."/>
            <person name="Newling K."/>
        </authorList>
    </citation>
    <scope>NUCLEOTIDE SEQUENCE [LARGE SCALE GENOMIC DNA]</scope>
</reference>
<organism evidence="2 3">
    <name type="scientific">Eruca vesicaria subsp. sativa</name>
    <name type="common">Garden rocket</name>
    <name type="synonym">Eruca sativa</name>
    <dbReference type="NCBI Taxonomy" id="29727"/>
    <lineage>
        <taxon>Eukaryota</taxon>
        <taxon>Viridiplantae</taxon>
        <taxon>Streptophyta</taxon>
        <taxon>Embryophyta</taxon>
        <taxon>Tracheophyta</taxon>
        <taxon>Spermatophyta</taxon>
        <taxon>Magnoliopsida</taxon>
        <taxon>eudicotyledons</taxon>
        <taxon>Gunneridae</taxon>
        <taxon>Pentapetalae</taxon>
        <taxon>rosids</taxon>
        <taxon>malvids</taxon>
        <taxon>Brassicales</taxon>
        <taxon>Brassicaceae</taxon>
        <taxon>Brassiceae</taxon>
        <taxon>Eruca</taxon>
    </lineage>
</organism>
<feature type="chain" id="PRO_5044821114" evidence="1">
    <location>
        <begin position="21"/>
        <end position="126"/>
    </location>
</feature>
<dbReference type="PANTHER" id="PTHR39708:SF2">
    <property type="entry name" value="BLOC-1-RELATED COMPLEX SUBUNIT 6 C-TERMINAL HELIX DOMAIN-CONTAINING PROTEIN"/>
    <property type="match status" value="1"/>
</dbReference>
<evidence type="ECO:0000313" key="2">
    <source>
        <dbReference type="EMBL" id="CAH8353503.1"/>
    </source>
</evidence>
<accession>A0ABC8KD48</accession>
<evidence type="ECO:0000256" key="1">
    <source>
        <dbReference type="SAM" id="SignalP"/>
    </source>
</evidence>
<keyword evidence="1" id="KW-0732">Signal</keyword>
<dbReference type="AlphaFoldDB" id="A0ABC8KD48"/>
<protein>
    <submittedName>
        <fullName evidence="2">Uncharacterized protein</fullName>
    </submittedName>
</protein>